<gene>
    <name evidence="1" type="ORF">RCO7_14352</name>
</gene>
<protein>
    <submittedName>
        <fullName evidence="1">Uncharacterized protein</fullName>
    </submittedName>
</protein>
<organism evidence="1 2">
    <name type="scientific">Rhynchosporium graminicola</name>
    <dbReference type="NCBI Taxonomy" id="2792576"/>
    <lineage>
        <taxon>Eukaryota</taxon>
        <taxon>Fungi</taxon>
        <taxon>Dikarya</taxon>
        <taxon>Ascomycota</taxon>
        <taxon>Pezizomycotina</taxon>
        <taxon>Leotiomycetes</taxon>
        <taxon>Helotiales</taxon>
        <taxon>Ploettnerulaceae</taxon>
        <taxon>Rhynchosporium</taxon>
    </lineage>
</organism>
<name>A0A1E1KAQ0_9HELO</name>
<accession>A0A1E1KAQ0</accession>
<evidence type="ECO:0000313" key="1">
    <source>
        <dbReference type="EMBL" id="CZS95081.1"/>
    </source>
</evidence>
<keyword evidence="2" id="KW-1185">Reference proteome</keyword>
<dbReference type="EMBL" id="FJUW01000010">
    <property type="protein sequence ID" value="CZS95081.1"/>
    <property type="molecule type" value="Genomic_DNA"/>
</dbReference>
<evidence type="ECO:0000313" key="2">
    <source>
        <dbReference type="Proteomes" id="UP000178129"/>
    </source>
</evidence>
<proteinExistence type="predicted"/>
<sequence>MAAKSNEYLLRILDVKSGGLQNSGLVSTLPRPPDTEK</sequence>
<dbReference type="Proteomes" id="UP000178129">
    <property type="component" value="Unassembled WGS sequence"/>
</dbReference>
<comment type="caution">
    <text evidence="1">The sequence shown here is derived from an EMBL/GenBank/DDBJ whole genome shotgun (WGS) entry which is preliminary data.</text>
</comment>
<dbReference type="AlphaFoldDB" id="A0A1E1KAQ0"/>
<reference evidence="2" key="1">
    <citation type="submission" date="2016-03" db="EMBL/GenBank/DDBJ databases">
        <authorList>
            <person name="Ploux O."/>
        </authorList>
    </citation>
    <scope>NUCLEOTIDE SEQUENCE [LARGE SCALE GENOMIC DNA]</scope>
    <source>
        <strain evidence="2">UK7</strain>
    </source>
</reference>
<dbReference type="InParanoid" id="A0A1E1KAQ0"/>